<sequence length="409" mass="44088">MSRQDEYGANNPNLRRHGARGGTDFDDRTAEYDHGAGNGFGHTDDQAYPPDYDEYDGAGTGDEVEHPVARHQQSTGIDITQFRGRRYSPSPNPPPLRSDSYTLPPMPATGSIRSGYMQTPGASMRSHTSRNSRHIEPRPTSRRNSNSSGAFPRYASSQSLPTGQQQVQGDVRLASASPLTTPEPTAPVPLRKSKARRTSPNRGSKPKAASPPWPKSSQMANPRQRQQTTIKSIQAIPTEQFSTSSLPPPTRTKSGRTVTRPPQAVETLVYAQKKEKKNQMVAAARTERTDRIANSQQLRMMHSTNQIKNTGTVASVTKASGTITSGRVNAARSDTTLGSIHIPHSALKSFPASTHTAAARPLDTQQRSTTSKASTSISKMAGRAAISALLGSTSGHGSSTRSGQLRARE</sequence>
<feature type="region of interest" description="Disordered" evidence="1">
    <location>
        <begin position="1"/>
        <end position="263"/>
    </location>
</feature>
<reference evidence="2 3" key="1">
    <citation type="journal article" date="2018" name="Nat. Ecol. Evol.">
        <title>Pezizomycetes genomes reveal the molecular basis of ectomycorrhizal truffle lifestyle.</title>
        <authorList>
            <person name="Murat C."/>
            <person name="Payen T."/>
            <person name="Noel B."/>
            <person name="Kuo A."/>
            <person name="Morin E."/>
            <person name="Chen J."/>
            <person name="Kohler A."/>
            <person name="Krizsan K."/>
            <person name="Balestrini R."/>
            <person name="Da Silva C."/>
            <person name="Montanini B."/>
            <person name="Hainaut M."/>
            <person name="Levati E."/>
            <person name="Barry K.W."/>
            <person name="Belfiori B."/>
            <person name="Cichocki N."/>
            <person name="Clum A."/>
            <person name="Dockter R.B."/>
            <person name="Fauchery L."/>
            <person name="Guy J."/>
            <person name="Iotti M."/>
            <person name="Le Tacon F."/>
            <person name="Lindquist E.A."/>
            <person name="Lipzen A."/>
            <person name="Malagnac F."/>
            <person name="Mello A."/>
            <person name="Molinier V."/>
            <person name="Miyauchi S."/>
            <person name="Poulain J."/>
            <person name="Riccioni C."/>
            <person name="Rubini A."/>
            <person name="Sitrit Y."/>
            <person name="Splivallo R."/>
            <person name="Traeger S."/>
            <person name="Wang M."/>
            <person name="Zifcakova L."/>
            <person name="Wipf D."/>
            <person name="Zambonelli A."/>
            <person name="Paolocci F."/>
            <person name="Nowrousian M."/>
            <person name="Ottonello S."/>
            <person name="Baldrian P."/>
            <person name="Spatafora J.W."/>
            <person name="Henrissat B."/>
            <person name="Nagy L.G."/>
            <person name="Aury J.M."/>
            <person name="Wincker P."/>
            <person name="Grigoriev I.V."/>
            <person name="Bonfante P."/>
            <person name="Martin F.M."/>
        </authorList>
    </citation>
    <scope>NUCLEOTIDE SEQUENCE [LARGE SCALE GENOMIC DNA]</scope>
    <source>
        <strain evidence="2 3">RN42</strain>
    </source>
</reference>
<protein>
    <submittedName>
        <fullName evidence="2">Uncharacterized protein</fullName>
    </submittedName>
</protein>
<gene>
    <name evidence="2" type="ORF">BJ508DRAFT_330336</name>
</gene>
<proteinExistence type="predicted"/>
<feature type="compositionally biased region" description="Basic and acidic residues" evidence="1">
    <location>
        <begin position="23"/>
        <end position="34"/>
    </location>
</feature>
<evidence type="ECO:0000313" key="2">
    <source>
        <dbReference type="EMBL" id="RPA77237.1"/>
    </source>
</evidence>
<keyword evidence="3" id="KW-1185">Reference proteome</keyword>
<dbReference type="EMBL" id="ML119729">
    <property type="protein sequence ID" value="RPA77237.1"/>
    <property type="molecule type" value="Genomic_DNA"/>
</dbReference>
<accession>A0A3N4HVG7</accession>
<evidence type="ECO:0000313" key="3">
    <source>
        <dbReference type="Proteomes" id="UP000275078"/>
    </source>
</evidence>
<organism evidence="2 3">
    <name type="scientific">Ascobolus immersus RN42</name>
    <dbReference type="NCBI Taxonomy" id="1160509"/>
    <lineage>
        <taxon>Eukaryota</taxon>
        <taxon>Fungi</taxon>
        <taxon>Dikarya</taxon>
        <taxon>Ascomycota</taxon>
        <taxon>Pezizomycotina</taxon>
        <taxon>Pezizomycetes</taxon>
        <taxon>Pezizales</taxon>
        <taxon>Ascobolaceae</taxon>
        <taxon>Ascobolus</taxon>
    </lineage>
</organism>
<dbReference type="AlphaFoldDB" id="A0A3N4HVG7"/>
<feature type="compositionally biased region" description="Polar residues" evidence="1">
    <location>
        <begin position="218"/>
        <end position="257"/>
    </location>
</feature>
<name>A0A3N4HVG7_ASCIM</name>
<feature type="compositionally biased region" description="Polar residues" evidence="1">
    <location>
        <begin position="155"/>
        <end position="168"/>
    </location>
</feature>
<feature type="compositionally biased region" description="Low complexity" evidence="1">
    <location>
        <begin position="391"/>
        <end position="403"/>
    </location>
</feature>
<feature type="region of interest" description="Disordered" evidence="1">
    <location>
        <begin position="352"/>
        <end position="409"/>
    </location>
</feature>
<feature type="compositionally biased region" description="Low complexity" evidence="1">
    <location>
        <begin position="368"/>
        <end position="379"/>
    </location>
</feature>
<evidence type="ECO:0000256" key="1">
    <source>
        <dbReference type="SAM" id="MobiDB-lite"/>
    </source>
</evidence>
<dbReference type="Proteomes" id="UP000275078">
    <property type="component" value="Unassembled WGS sequence"/>
</dbReference>